<evidence type="ECO:0000313" key="1">
    <source>
        <dbReference type="EMBL" id="MDG9700641.1"/>
    </source>
</evidence>
<sequence>DAIVWKGRQGTPYEGKVFLSTRGTELNGKDIVGADIDLALSSSARSQIIDMINWWLRETTPATETVTQLVNANVNVPTPIGVPIPLPWSWVTTGSPAQGTGRLTGVNSISINGHSLGGHLASAFARIFGGSLSVEHISTFNSAGFLRITAEHFSTKLTTCWAKASPCQRFPAVRATILPRMALI</sequence>
<feature type="non-terminal residue" evidence="1">
    <location>
        <position position="184"/>
    </location>
</feature>
<dbReference type="InterPro" id="IPR029058">
    <property type="entry name" value="AB_hydrolase_fold"/>
</dbReference>
<dbReference type="RefSeq" id="WP_279525317.1">
    <property type="nucleotide sequence ID" value="NZ_JARVII010000092.1"/>
</dbReference>
<dbReference type="EMBL" id="JARVII010000092">
    <property type="protein sequence ID" value="MDG9700641.1"/>
    <property type="molecule type" value="Genomic_DNA"/>
</dbReference>
<reference evidence="1 2" key="1">
    <citation type="submission" date="2023-04" db="EMBL/GenBank/DDBJ databases">
        <title>Ottowia paracancer sp. nov., isolated from human stomach.</title>
        <authorList>
            <person name="Song Y."/>
        </authorList>
    </citation>
    <scope>NUCLEOTIDE SEQUENCE [LARGE SCALE GENOMIC DNA]</scope>
    <source>
        <strain evidence="1 2">10c7w1</strain>
    </source>
</reference>
<gene>
    <name evidence="1" type="ORF">QB898_13195</name>
</gene>
<keyword evidence="2" id="KW-1185">Reference proteome</keyword>
<protein>
    <submittedName>
        <fullName evidence="1">Uncharacterized protein</fullName>
    </submittedName>
</protein>
<name>A0AAW6RQ29_9BURK</name>
<comment type="caution">
    <text evidence="1">The sequence shown here is derived from an EMBL/GenBank/DDBJ whole genome shotgun (WGS) entry which is preliminary data.</text>
</comment>
<dbReference type="AlphaFoldDB" id="A0AAW6RQ29"/>
<evidence type="ECO:0000313" key="2">
    <source>
        <dbReference type="Proteomes" id="UP001237156"/>
    </source>
</evidence>
<organism evidence="1 2">
    <name type="scientific">Ottowia cancrivicina</name>
    <dbReference type="NCBI Taxonomy" id="3040346"/>
    <lineage>
        <taxon>Bacteria</taxon>
        <taxon>Pseudomonadati</taxon>
        <taxon>Pseudomonadota</taxon>
        <taxon>Betaproteobacteria</taxon>
        <taxon>Burkholderiales</taxon>
        <taxon>Comamonadaceae</taxon>
        <taxon>Ottowia</taxon>
    </lineage>
</organism>
<proteinExistence type="predicted"/>
<dbReference type="Proteomes" id="UP001237156">
    <property type="component" value="Unassembled WGS sequence"/>
</dbReference>
<accession>A0AAW6RQ29</accession>
<feature type="non-terminal residue" evidence="1">
    <location>
        <position position="1"/>
    </location>
</feature>
<dbReference type="SUPFAM" id="SSF53474">
    <property type="entry name" value="alpha/beta-Hydrolases"/>
    <property type="match status" value="1"/>
</dbReference>